<comment type="caution">
    <text evidence="7">The sequence shown here is derived from an EMBL/GenBank/DDBJ whole genome shotgun (WGS) entry which is preliminary data.</text>
</comment>
<evidence type="ECO:0000256" key="1">
    <source>
        <dbReference type="ARBA" id="ARBA00004370"/>
    </source>
</evidence>
<accession>A0ABD5ZDZ2</accession>
<evidence type="ECO:0000256" key="2">
    <source>
        <dbReference type="ARBA" id="ARBA00022692"/>
    </source>
</evidence>
<dbReference type="Gene3D" id="1.10.287.1260">
    <property type="match status" value="1"/>
</dbReference>
<dbReference type="Pfam" id="PF05552">
    <property type="entry name" value="MS_channel_1st_1"/>
    <property type="match status" value="1"/>
</dbReference>
<evidence type="ECO:0000256" key="4">
    <source>
        <dbReference type="ARBA" id="ARBA00023136"/>
    </source>
</evidence>
<dbReference type="SUPFAM" id="SSF50182">
    <property type="entry name" value="Sm-like ribonucleoproteins"/>
    <property type="match status" value="1"/>
</dbReference>
<evidence type="ECO:0000256" key="3">
    <source>
        <dbReference type="ARBA" id="ARBA00022989"/>
    </source>
</evidence>
<feature type="transmembrane region" description="Helical" evidence="5">
    <location>
        <begin position="180"/>
        <end position="203"/>
    </location>
</feature>
<feature type="transmembrane region" description="Helical" evidence="5">
    <location>
        <begin position="81"/>
        <end position="104"/>
    </location>
</feature>
<evidence type="ECO:0000313" key="8">
    <source>
        <dbReference type="Proteomes" id="UP001596481"/>
    </source>
</evidence>
<evidence type="ECO:0000256" key="5">
    <source>
        <dbReference type="SAM" id="Phobius"/>
    </source>
</evidence>
<dbReference type="Pfam" id="PF00924">
    <property type="entry name" value="MS_channel_2nd"/>
    <property type="match status" value="1"/>
</dbReference>
<dbReference type="InterPro" id="IPR023408">
    <property type="entry name" value="MscS_beta-dom_sf"/>
</dbReference>
<dbReference type="Proteomes" id="UP001596481">
    <property type="component" value="Unassembled WGS sequence"/>
</dbReference>
<organism evidence="7 8">
    <name type="scientific">Haloferax namakaokahaiae</name>
    <dbReference type="NCBI Taxonomy" id="1748331"/>
    <lineage>
        <taxon>Archaea</taxon>
        <taxon>Methanobacteriati</taxon>
        <taxon>Methanobacteriota</taxon>
        <taxon>Stenosarchaea group</taxon>
        <taxon>Halobacteria</taxon>
        <taxon>Halobacteriales</taxon>
        <taxon>Haloferacaceae</taxon>
        <taxon>Haloferax</taxon>
    </lineage>
</organism>
<feature type="domain" description="Mechanosensitive ion channel MscS" evidence="6">
    <location>
        <begin position="207"/>
        <end position="263"/>
    </location>
</feature>
<protein>
    <submittedName>
        <fullName evidence="7">Mechanosensitive ion channel domain-containing protein</fullName>
    </submittedName>
</protein>
<reference evidence="7 8" key="1">
    <citation type="journal article" date="2019" name="Int. J. Syst. Evol. Microbiol.">
        <title>The Global Catalogue of Microorganisms (GCM) 10K type strain sequencing project: providing services to taxonomists for standard genome sequencing and annotation.</title>
        <authorList>
            <consortium name="The Broad Institute Genomics Platform"/>
            <consortium name="The Broad Institute Genome Sequencing Center for Infectious Disease"/>
            <person name="Wu L."/>
            <person name="Ma J."/>
        </authorList>
    </citation>
    <scope>NUCLEOTIDE SEQUENCE [LARGE SCALE GENOMIC DNA]</scope>
    <source>
        <strain evidence="7 8">DSM 29988</strain>
    </source>
</reference>
<feature type="transmembrane region" description="Helical" evidence="5">
    <location>
        <begin position="110"/>
        <end position="135"/>
    </location>
</feature>
<sequence>MTGVGISVPLQATNELLDRLVQLVGLRFVAVLIVLFVGLLVAYAAGSVVQGLLVRLGLPDVIEGTAFERTARDFDTSTIEILAWLTRYFVLGVAILAALSIAGVDYVDRFWSLFIAILPQVFVAAVVLIVGVVVGDKVELMVAERLRAVKLPQVNIIPLLAKYTVFFLAILVALSQIGVATLALVVLLAAYLAAVIVLSAVAFRDLLRSGAAGTYLLFTQPYSIGDEVIVGDVEGVVQELDVFVTHIESDGEEYILPNARVFEHGVGRIR</sequence>
<evidence type="ECO:0000313" key="7">
    <source>
        <dbReference type="EMBL" id="MFC7203421.1"/>
    </source>
</evidence>
<dbReference type="PANTHER" id="PTHR30221:SF20">
    <property type="entry name" value="SMALL-CONDUCTANCE MECHANOSENSITIVE CHANNEL"/>
    <property type="match status" value="1"/>
</dbReference>
<dbReference type="AlphaFoldDB" id="A0ABD5ZDZ2"/>
<dbReference type="InterPro" id="IPR008910">
    <property type="entry name" value="MSC_TM_helix"/>
</dbReference>
<dbReference type="Gene3D" id="2.30.30.60">
    <property type="match status" value="1"/>
</dbReference>
<keyword evidence="4 5" id="KW-0472">Membrane</keyword>
<dbReference type="InterPro" id="IPR006685">
    <property type="entry name" value="MscS_channel_2nd"/>
</dbReference>
<feature type="transmembrane region" description="Helical" evidence="5">
    <location>
        <begin position="156"/>
        <end position="174"/>
    </location>
</feature>
<keyword evidence="3 5" id="KW-1133">Transmembrane helix</keyword>
<evidence type="ECO:0000259" key="6">
    <source>
        <dbReference type="Pfam" id="PF00924"/>
    </source>
</evidence>
<name>A0ABD5ZDZ2_9EURY</name>
<proteinExistence type="predicted"/>
<keyword evidence="8" id="KW-1185">Reference proteome</keyword>
<dbReference type="EMBL" id="JBHTAA010000005">
    <property type="protein sequence ID" value="MFC7203421.1"/>
    <property type="molecule type" value="Genomic_DNA"/>
</dbReference>
<dbReference type="InterPro" id="IPR045275">
    <property type="entry name" value="MscS_archaea/bacteria_type"/>
</dbReference>
<gene>
    <name evidence="7" type="ORF">ACFQJC_07850</name>
</gene>
<dbReference type="InterPro" id="IPR010920">
    <property type="entry name" value="LSM_dom_sf"/>
</dbReference>
<feature type="transmembrane region" description="Helical" evidence="5">
    <location>
        <begin position="20"/>
        <end position="45"/>
    </location>
</feature>
<dbReference type="PANTHER" id="PTHR30221">
    <property type="entry name" value="SMALL-CONDUCTANCE MECHANOSENSITIVE CHANNEL"/>
    <property type="match status" value="1"/>
</dbReference>
<dbReference type="RefSeq" id="WP_390222763.1">
    <property type="nucleotide sequence ID" value="NZ_JBHTAA010000005.1"/>
</dbReference>
<dbReference type="GO" id="GO:0016020">
    <property type="term" value="C:membrane"/>
    <property type="evidence" value="ECO:0007669"/>
    <property type="project" value="UniProtKB-SubCell"/>
</dbReference>
<comment type="subcellular location">
    <subcellularLocation>
        <location evidence="1">Membrane</location>
    </subcellularLocation>
</comment>
<keyword evidence="2 5" id="KW-0812">Transmembrane</keyword>